<dbReference type="EMBL" id="QXFX01003607">
    <property type="protein sequence ID" value="KAE9068021.1"/>
    <property type="molecule type" value="Genomic_DNA"/>
</dbReference>
<dbReference type="AlphaFoldDB" id="A0A6A3QQ26"/>
<feature type="compositionally biased region" description="Basic and acidic residues" evidence="1">
    <location>
        <begin position="93"/>
        <end position="117"/>
    </location>
</feature>
<reference evidence="9 10" key="1">
    <citation type="submission" date="2018-08" db="EMBL/GenBank/DDBJ databases">
        <title>Genomic investigation of the strawberry pathogen Phytophthora fragariae indicates pathogenicity is determined by transcriptional variation in three key races.</title>
        <authorList>
            <person name="Adams T.M."/>
            <person name="Armitage A.D."/>
            <person name="Sobczyk M.K."/>
            <person name="Bates H.J."/>
            <person name="Dunwell J.M."/>
            <person name="Nellist C.F."/>
            <person name="Harrison R.J."/>
        </authorList>
    </citation>
    <scope>NUCLEOTIDE SEQUENCE [LARGE SCALE GENOMIC DNA]</scope>
    <source>
        <strain evidence="8 10">A4</strain>
        <strain evidence="6 11">BC-1</strain>
        <strain evidence="7 14">BC-23</strain>
        <strain evidence="5 9">NOV-27</strain>
        <strain evidence="4 12">NOV-5</strain>
        <strain evidence="3 15">ONT-3</strain>
        <strain evidence="2 13">SCRP245</strain>
    </source>
</reference>
<dbReference type="EMBL" id="QXGE01003631">
    <property type="protein sequence ID" value="KAE9274107.1"/>
    <property type="molecule type" value="Genomic_DNA"/>
</dbReference>
<accession>A0A6A3QQ26</accession>
<comment type="caution">
    <text evidence="4">The sequence shown here is derived from an EMBL/GenBank/DDBJ whole genome shotgun (WGS) entry which is preliminary data.</text>
</comment>
<feature type="region of interest" description="Disordered" evidence="1">
    <location>
        <begin position="1"/>
        <end position="120"/>
    </location>
</feature>
<dbReference type="Proteomes" id="UP000440732">
    <property type="component" value="Unassembled WGS sequence"/>
</dbReference>
<dbReference type="Proteomes" id="UP000488956">
    <property type="component" value="Unassembled WGS sequence"/>
</dbReference>
<evidence type="ECO:0000313" key="9">
    <source>
        <dbReference type="Proteomes" id="UP000433483"/>
    </source>
</evidence>
<name>A0A6A3QQ26_9STRA</name>
<dbReference type="EMBL" id="QXGD01004067">
    <property type="protein sequence ID" value="KAE9172699.1"/>
    <property type="molecule type" value="Genomic_DNA"/>
</dbReference>
<evidence type="ECO:0000313" key="3">
    <source>
        <dbReference type="EMBL" id="KAE9068021.1"/>
    </source>
</evidence>
<evidence type="ECO:0000313" key="8">
    <source>
        <dbReference type="EMBL" id="KAE9274107.1"/>
    </source>
</evidence>
<evidence type="ECO:0000313" key="12">
    <source>
        <dbReference type="Proteomes" id="UP000440732"/>
    </source>
</evidence>
<evidence type="ECO:0000313" key="4">
    <source>
        <dbReference type="EMBL" id="KAE9080923.1"/>
    </source>
</evidence>
<feature type="compositionally biased region" description="Polar residues" evidence="1">
    <location>
        <begin position="1"/>
        <end position="10"/>
    </location>
</feature>
<evidence type="ECO:0000313" key="14">
    <source>
        <dbReference type="Proteomes" id="UP000476176"/>
    </source>
</evidence>
<evidence type="ECO:0000313" key="2">
    <source>
        <dbReference type="EMBL" id="KAE8969544.1"/>
    </source>
</evidence>
<organism evidence="4 12">
    <name type="scientific">Phytophthora fragariae</name>
    <dbReference type="NCBI Taxonomy" id="53985"/>
    <lineage>
        <taxon>Eukaryota</taxon>
        <taxon>Sar</taxon>
        <taxon>Stramenopiles</taxon>
        <taxon>Oomycota</taxon>
        <taxon>Peronosporomycetes</taxon>
        <taxon>Peronosporales</taxon>
        <taxon>Peronosporaceae</taxon>
        <taxon>Phytophthora</taxon>
    </lineage>
</organism>
<evidence type="ECO:0000313" key="15">
    <source>
        <dbReference type="Proteomes" id="UP000488956"/>
    </source>
</evidence>
<dbReference type="EMBL" id="QXFW01003645">
    <property type="protein sequence ID" value="KAE8969544.1"/>
    <property type="molecule type" value="Genomic_DNA"/>
</dbReference>
<evidence type="ECO:0000313" key="10">
    <source>
        <dbReference type="Proteomes" id="UP000437068"/>
    </source>
</evidence>
<proteinExistence type="predicted"/>
<feature type="compositionally biased region" description="Polar residues" evidence="1">
    <location>
        <begin position="42"/>
        <end position="51"/>
    </location>
</feature>
<dbReference type="EMBL" id="QXGA01003645">
    <property type="protein sequence ID" value="KAE9080923.1"/>
    <property type="molecule type" value="Genomic_DNA"/>
</dbReference>
<dbReference type="Proteomes" id="UP000433483">
    <property type="component" value="Unassembled WGS sequence"/>
</dbReference>
<dbReference type="Proteomes" id="UP000437068">
    <property type="component" value="Unassembled WGS sequence"/>
</dbReference>
<dbReference type="Proteomes" id="UP000476176">
    <property type="component" value="Unassembled WGS sequence"/>
</dbReference>
<dbReference type="Proteomes" id="UP000440367">
    <property type="component" value="Unassembled WGS sequence"/>
</dbReference>
<keyword evidence="9" id="KW-1185">Reference proteome</keyword>
<protein>
    <submittedName>
        <fullName evidence="4">Uncharacterized protein</fullName>
    </submittedName>
</protein>
<evidence type="ECO:0000313" key="5">
    <source>
        <dbReference type="EMBL" id="KAE9170381.1"/>
    </source>
</evidence>
<evidence type="ECO:0000313" key="11">
    <source>
        <dbReference type="Proteomes" id="UP000440367"/>
    </source>
</evidence>
<evidence type="ECO:0000313" key="7">
    <source>
        <dbReference type="EMBL" id="KAE9174387.1"/>
    </source>
</evidence>
<feature type="compositionally biased region" description="Low complexity" evidence="1">
    <location>
        <begin position="80"/>
        <end position="92"/>
    </location>
</feature>
<evidence type="ECO:0000256" key="1">
    <source>
        <dbReference type="SAM" id="MobiDB-lite"/>
    </source>
</evidence>
<dbReference type="Proteomes" id="UP000460718">
    <property type="component" value="Unassembled WGS sequence"/>
</dbReference>
<sequence length="138" mass="13628">MSSATNTSSPRVELPQATGGDQVLPPDHNQASGDTSHLPAGSNGSPANSGNDGKESAGADTAQDTSSAMGGRVTIPAKDASASSASTATTSGAHDHGARADNLDDTAAHDHGARADNLDDTAVSVDCRDFAVTNRGGD</sequence>
<dbReference type="EMBL" id="QXGB01003512">
    <property type="protein sequence ID" value="KAE9170381.1"/>
    <property type="molecule type" value="Genomic_DNA"/>
</dbReference>
<evidence type="ECO:0000313" key="13">
    <source>
        <dbReference type="Proteomes" id="UP000460718"/>
    </source>
</evidence>
<dbReference type="EMBL" id="QXGC01003610">
    <property type="protein sequence ID" value="KAE9174387.1"/>
    <property type="molecule type" value="Genomic_DNA"/>
</dbReference>
<gene>
    <name evidence="8" type="ORF">PF001_g27205</name>
    <name evidence="6" type="ORF">PF002_g29504</name>
    <name evidence="7" type="ORF">PF004_g26675</name>
    <name evidence="5" type="ORF">PF005_g27576</name>
    <name evidence="4" type="ORF">PF006_g27221</name>
    <name evidence="3" type="ORF">PF010_g27235</name>
    <name evidence="2" type="ORF">PF011_g26762</name>
</gene>
<evidence type="ECO:0000313" key="6">
    <source>
        <dbReference type="EMBL" id="KAE9172699.1"/>
    </source>
</evidence>